<evidence type="ECO:0000313" key="3">
    <source>
        <dbReference type="Proteomes" id="UP000282597"/>
    </source>
</evidence>
<dbReference type="RefSeq" id="WP_045361614.1">
    <property type="nucleotide sequence ID" value="NZ_AP018150.1"/>
</dbReference>
<dbReference type="Gene3D" id="1.10.260.40">
    <property type="entry name" value="lambda repressor-like DNA-binding domains"/>
    <property type="match status" value="1"/>
</dbReference>
<protein>
    <submittedName>
        <fullName evidence="2">Uncharacterized protein</fullName>
    </submittedName>
</protein>
<dbReference type="InterPro" id="IPR010982">
    <property type="entry name" value="Lambda_DNA-bd_dom_sf"/>
</dbReference>
<dbReference type="KEGG" id="mcys:MCB1EB_1484"/>
<evidence type="ECO:0000256" key="1">
    <source>
        <dbReference type="SAM" id="MobiDB-lite"/>
    </source>
</evidence>
<keyword evidence="3" id="KW-1185">Reference proteome</keyword>
<name>A0A2Z6EX18_9BURK</name>
<feature type="compositionally biased region" description="Polar residues" evidence="1">
    <location>
        <begin position="74"/>
        <end position="86"/>
    </location>
</feature>
<reference evidence="2 3" key="1">
    <citation type="journal article" date="2018" name="Microbes Environ.">
        <title>Comparative Genomic Insights into Endofungal Lifestyles of Two Bacterial Endosymbionts, Mycoavidus cysteinexigens and Burkholderia rhizoxinica.</title>
        <authorList>
            <person name="Sharmin D."/>
            <person name="Guo Y."/>
            <person name="Nishizawa T."/>
            <person name="Ohshima S."/>
            <person name="Sato Y."/>
            <person name="Takashima Y."/>
            <person name="Narisawa K."/>
            <person name="Ohta H."/>
        </authorList>
    </citation>
    <scope>NUCLEOTIDE SEQUENCE [LARGE SCALE GENOMIC DNA]</scope>
    <source>
        <strain evidence="2 3">B1-EB</strain>
    </source>
</reference>
<dbReference type="Proteomes" id="UP000282597">
    <property type="component" value="Chromosome"/>
</dbReference>
<evidence type="ECO:0000313" key="2">
    <source>
        <dbReference type="EMBL" id="BBE09645.1"/>
    </source>
</evidence>
<dbReference type="InterPro" id="IPR031856">
    <property type="entry name" value="YdaS_toxin-like"/>
</dbReference>
<dbReference type="AlphaFoldDB" id="A0A2Z6EX18"/>
<sequence>MSKLRTYINSLSTAKQIEFATACNTTMGYIRKAISIQQKMGAELCASIERATNGKITRRDLRPDDWMLIWPELTNQPSQSGQSTPSFLAPNQEMPKCI</sequence>
<dbReference type="Pfam" id="PF15943">
    <property type="entry name" value="YdaS_toxin"/>
    <property type="match status" value="1"/>
</dbReference>
<proteinExistence type="predicted"/>
<gene>
    <name evidence="2" type="ORF">MCB1EB_1484</name>
</gene>
<dbReference type="EMBL" id="AP018150">
    <property type="protein sequence ID" value="BBE09645.1"/>
    <property type="molecule type" value="Genomic_DNA"/>
</dbReference>
<feature type="region of interest" description="Disordered" evidence="1">
    <location>
        <begin position="74"/>
        <end position="98"/>
    </location>
</feature>
<accession>A0A2Z6EX18</accession>
<organism evidence="2 3">
    <name type="scientific">Mycoavidus cysteinexigens</name>
    <dbReference type="NCBI Taxonomy" id="1553431"/>
    <lineage>
        <taxon>Bacteria</taxon>
        <taxon>Pseudomonadati</taxon>
        <taxon>Pseudomonadota</taxon>
        <taxon>Betaproteobacteria</taxon>
        <taxon>Burkholderiales</taxon>
        <taxon>Burkholderiaceae</taxon>
        <taxon>Mycoavidus</taxon>
    </lineage>
</organism>
<dbReference type="GO" id="GO:0003677">
    <property type="term" value="F:DNA binding"/>
    <property type="evidence" value="ECO:0007669"/>
    <property type="project" value="InterPro"/>
</dbReference>